<dbReference type="Proteomes" id="UP001200034">
    <property type="component" value="Unassembled WGS sequence"/>
</dbReference>
<gene>
    <name evidence="2" type="ORF">KR093_011398</name>
</gene>
<feature type="non-terminal residue" evidence="2">
    <location>
        <position position="1"/>
    </location>
</feature>
<reference evidence="2" key="1">
    <citation type="journal article" date="2021" name="Mol. Ecol. Resour.">
        <title>Phylogenomic analyses of the genus Drosophila reveals genomic signals of climate adaptation.</title>
        <authorList>
            <person name="Li F."/>
            <person name="Rane R.V."/>
            <person name="Luria V."/>
            <person name="Xiong Z."/>
            <person name="Chen J."/>
            <person name="Li Z."/>
            <person name="Catullo R.A."/>
            <person name="Griffin P.C."/>
            <person name="Schiffer M."/>
            <person name="Pearce S."/>
            <person name="Lee S.F."/>
            <person name="McElroy K."/>
            <person name="Stocker A."/>
            <person name="Shirriffs J."/>
            <person name="Cockerell F."/>
            <person name="Coppin C."/>
            <person name="Sgro C.M."/>
            <person name="Karger A."/>
            <person name="Cain J.W."/>
            <person name="Weber J.A."/>
            <person name="Santpere G."/>
            <person name="Kirschner M.W."/>
            <person name="Hoffmann A.A."/>
            <person name="Oakeshott J.G."/>
            <person name="Zhang G."/>
        </authorList>
    </citation>
    <scope>NUCLEOTIDE SEQUENCE</scope>
    <source>
        <strain evidence="2">BGI-SZ-2011g</strain>
    </source>
</reference>
<sequence>AWPIIIISLVGLSLEVMAILRLAVKRDDVWYTKGLAPCEIIETRRGYPPHILKFLVINQKYETPKGLIDAVADNVDGPPSKYCRSLR</sequence>
<accession>A0AAD4JV84</accession>
<feature type="transmembrane region" description="Helical" evidence="1">
    <location>
        <begin position="6"/>
        <end position="24"/>
    </location>
</feature>
<proteinExistence type="predicted"/>
<keyword evidence="1" id="KW-0812">Transmembrane</keyword>
<keyword evidence="1" id="KW-1133">Transmembrane helix</keyword>
<keyword evidence="1" id="KW-0472">Membrane</keyword>
<evidence type="ECO:0000256" key="1">
    <source>
        <dbReference type="SAM" id="Phobius"/>
    </source>
</evidence>
<feature type="non-terminal residue" evidence="2">
    <location>
        <position position="87"/>
    </location>
</feature>
<name>A0AAD4JV84_9MUSC</name>
<evidence type="ECO:0000313" key="3">
    <source>
        <dbReference type="Proteomes" id="UP001200034"/>
    </source>
</evidence>
<dbReference type="EMBL" id="JAJJHW010003409">
    <property type="protein sequence ID" value="KAH8360210.1"/>
    <property type="molecule type" value="Genomic_DNA"/>
</dbReference>
<organism evidence="2 3">
    <name type="scientific">Drosophila rubida</name>
    <dbReference type="NCBI Taxonomy" id="30044"/>
    <lineage>
        <taxon>Eukaryota</taxon>
        <taxon>Metazoa</taxon>
        <taxon>Ecdysozoa</taxon>
        <taxon>Arthropoda</taxon>
        <taxon>Hexapoda</taxon>
        <taxon>Insecta</taxon>
        <taxon>Pterygota</taxon>
        <taxon>Neoptera</taxon>
        <taxon>Endopterygota</taxon>
        <taxon>Diptera</taxon>
        <taxon>Brachycera</taxon>
        <taxon>Muscomorpha</taxon>
        <taxon>Ephydroidea</taxon>
        <taxon>Drosophilidae</taxon>
        <taxon>Drosophila</taxon>
    </lineage>
</organism>
<keyword evidence="3" id="KW-1185">Reference proteome</keyword>
<dbReference type="AlphaFoldDB" id="A0AAD4JV84"/>
<comment type="caution">
    <text evidence="2">The sequence shown here is derived from an EMBL/GenBank/DDBJ whole genome shotgun (WGS) entry which is preliminary data.</text>
</comment>
<evidence type="ECO:0000313" key="2">
    <source>
        <dbReference type="EMBL" id="KAH8360210.1"/>
    </source>
</evidence>
<protein>
    <submittedName>
        <fullName evidence="2">Uncharacterized protein</fullName>
    </submittedName>
</protein>